<dbReference type="RefSeq" id="WP_181903910.1">
    <property type="nucleotide sequence ID" value="NZ_UEYP01000001.1"/>
</dbReference>
<protein>
    <recommendedName>
        <fullName evidence="3">Flagellar protein FlgN</fullName>
    </recommendedName>
</protein>
<accession>A0A376ABW2</accession>
<sequence length="121" mass="13944">MEIINSDYRIKTVLGRLEMIIDNENQRIGKDPEFDLKVSNAHKSRCLYELTMLFRDTDPRELAVGYVEQMHALKKKLAINARRVEAHMNAVRAVADLLKNAVREADGDGTYSQEQFLYSEV</sequence>
<reference evidence="2" key="1">
    <citation type="submission" date="2018-07" db="EMBL/GenBank/DDBJ databases">
        <authorList>
            <person name="Peiro R."/>
            <person name="Begona"/>
            <person name="Cbmso G."/>
            <person name="Lopez M."/>
            <person name="Gonzalez S."/>
        </authorList>
    </citation>
    <scope>NUCLEOTIDE SEQUENCE [LARGE SCALE GENOMIC DNA]</scope>
</reference>
<dbReference type="EMBL" id="UEYP01000001">
    <property type="protein sequence ID" value="SSC65341.1"/>
    <property type="molecule type" value="Genomic_DNA"/>
</dbReference>
<evidence type="ECO:0000313" key="2">
    <source>
        <dbReference type="Proteomes" id="UP000254764"/>
    </source>
</evidence>
<dbReference type="Proteomes" id="UP000254764">
    <property type="component" value="Unassembled WGS sequence"/>
</dbReference>
<name>A0A376ABW2_9HYPH</name>
<keyword evidence="2" id="KW-1185">Reference proteome</keyword>
<dbReference type="STRING" id="1336235.GCA_000518785_01891"/>
<proteinExistence type="predicted"/>
<dbReference type="AlphaFoldDB" id="A0A376ABW2"/>
<evidence type="ECO:0008006" key="3">
    <source>
        <dbReference type="Google" id="ProtNLM"/>
    </source>
</evidence>
<evidence type="ECO:0000313" key="1">
    <source>
        <dbReference type="EMBL" id="SSC65341.1"/>
    </source>
</evidence>
<organism evidence="1 2">
    <name type="scientific">Ciceribacter selenitireducens ATCC BAA-1503</name>
    <dbReference type="NCBI Taxonomy" id="1336235"/>
    <lineage>
        <taxon>Bacteria</taxon>
        <taxon>Pseudomonadati</taxon>
        <taxon>Pseudomonadota</taxon>
        <taxon>Alphaproteobacteria</taxon>
        <taxon>Hyphomicrobiales</taxon>
        <taxon>Rhizobiaceae</taxon>
        <taxon>Ciceribacter</taxon>
    </lineage>
</organism>
<gene>
    <name evidence="1" type="ORF">RHIZ70_1049</name>
</gene>